<proteinExistence type="predicted"/>
<keyword evidence="1" id="KW-1185">Reference proteome</keyword>
<protein>
    <submittedName>
        <fullName evidence="2">Uncharacterized protein LOC110416390</fullName>
    </submittedName>
</protein>
<dbReference type="AlphaFoldDB" id="A0A6J1AB81"/>
<name>A0A6J1AB81_9ROSI</name>
<dbReference type="RefSeq" id="XP_021284056.1">
    <property type="nucleotide sequence ID" value="XM_021428381.1"/>
</dbReference>
<gene>
    <name evidence="2" type="primary">LOC110416390</name>
</gene>
<dbReference type="GeneID" id="110416390"/>
<evidence type="ECO:0000313" key="1">
    <source>
        <dbReference type="Proteomes" id="UP000504621"/>
    </source>
</evidence>
<dbReference type="OrthoDB" id="1002264at2759"/>
<organism evidence="1 2">
    <name type="scientific">Herrania umbratica</name>
    <dbReference type="NCBI Taxonomy" id="108875"/>
    <lineage>
        <taxon>Eukaryota</taxon>
        <taxon>Viridiplantae</taxon>
        <taxon>Streptophyta</taxon>
        <taxon>Embryophyta</taxon>
        <taxon>Tracheophyta</taxon>
        <taxon>Spermatophyta</taxon>
        <taxon>Magnoliopsida</taxon>
        <taxon>eudicotyledons</taxon>
        <taxon>Gunneridae</taxon>
        <taxon>Pentapetalae</taxon>
        <taxon>rosids</taxon>
        <taxon>malvids</taxon>
        <taxon>Malvales</taxon>
        <taxon>Malvaceae</taxon>
        <taxon>Byttnerioideae</taxon>
        <taxon>Herrania</taxon>
    </lineage>
</organism>
<accession>A0A6J1AB81</accession>
<reference evidence="2" key="1">
    <citation type="submission" date="2025-08" db="UniProtKB">
        <authorList>
            <consortium name="RefSeq"/>
        </authorList>
    </citation>
    <scope>IDENTIFICATION</scope>
    <source>
        <tissue evidence="2">Leaf</tissue>
    </source>
</reference>
<evidence type="ECO:0000313" key="2">
    <source>
        <dbReference type="RefSeq" id="XP_021284056.1"/>
    </source>
</evidence>
<sequence>MCGDSHSYDQCPYNSESVQFVGNFNRQQNNPYSNTYNPGWRNHPNFSWSNNAGPSNPKPIMPPGFQQQARPQIPEKKSQLEELLLQYISKTDAIIQSQGASLRNLETQVGQLANSINNRPQGSLPSDTQINPKGKEQCQAITLRSGKEIEGVNQKAVESEIEHVDKEECVRRRIESTKDVTRLKIKEPLNLHPPPPFPKSFKSKNLKAISEVPQCLQEITHKYSFC</sequence>
<dbReference type="Proteomes" id="UP000504621">
    <property type="component" value="Unplaced"/>
</dbReference>